<evidence type="ECO:0000256" key="3">
    <source>
        <dbReference type="ARBA" id="ARBA00022670"/>
    </source>
</evidence>
<dbReference type="InterPro" id="IPR018247">
    <property type="entry name" value="EF_Hand_1_Ca_BS"/>
</dbReference>
<evidence type="ECO:0000256" key="6">
    <source>
        <dbReference type="ARBA" id="ARBA00022801"/>
    </source>
</evidence>
<dbReference type="GO" id="GO:0006508">
    <property type="term" value="P:proteolysis"/>
    <property type="evidence" value="ECO:0007669"/>
    <property type="project" value="UniProtKB-KW"/>
</dbReference>
<feature type="domain" description="Peptidase M28" evidence="10">
    <location>
        <begin position="167"/>
        <end position="349"/>
    </location>
</feature>
<comment type="similarity">
    <text evidence="8">Belongs to the peptidase M28 family. M28E subfamily.</text>
</comment>
<proteinExistence type="inferred from homology"/>
<evidence type="ECO:0000256" key="5">
    <source>
        <dbReference type="ARBA" id="ARBA00022729"/>
    </source>
</evidence>
<gene>
    <name evidence="11" type="ORF">BDV98DRAFT_653694</name>
</gene>
<feature type="signal peptide" evidence="9">
    <location>
        <begin position="1"/>
        <end position="18"/>
    </location>
</feature>
<dbReference type="PANTHER" id="PTHR12147:SF56">
    <property type="entry name" value="AMINOPEPTIDASE YDR415C-RELATED"/>
    <property type="match status" value="1"/>
</dbReference>
<evidence type="ECO:0000259" key="10">
    <source>
        <dbReference type="Pfam" id="PF04389"/>
    </source>
</evidence>
<keyword evidence="3 9" id="KW-0645">Protease</keyword>
<dbReference type="PANTHER" id="PTHR12147">
    <property type="entry name" value="METALLOPEPTIDASE M28 FAMILY MEMBER"/>
    <property type="match status" value="1"/>
</dbReference>
<dbReference type="AlphaFoldDB" id="A0A5C3R2P4"/>
<protein>
    <recommendedName>
        <fullName evidence="9">Peptide hydrolase</fullName>
        <ecNumber evidence="9">3.4.-.-</ecNumber>
    </recommendedName>
</protein>
<sequence length="374" mass="40526">MRVAQLLAIGASLRAAAAIPVAADEVNQKSAQGLHLVKLSAEEEPTWMTFDEEMELVQSNTNFMDVTHTWERTKKLGSPKTKTFDYPEPSHQDVVEPLLSEISVENQRADLVELTAFHNRYYETQDGVDAAKWIVDRVAAIASDAGRDDITVTPFQHEFRQPSTIVKFAAADPEGDLTILGGHMDSINGSNRTLGRAPGADDDGSGTVNLIDIIRVLAKSGYKPATPLEFMFYGGEEVGLLGSQDIASTYREEGKVVKAVLQLDMTAFPGEVPTFSLVTDNVSTPLTSFVRQLVSSYSTLSTSDSRCGYACSDHASWTANGFPAAFPFEAQMGVVSNKYVHTATDTIDAEGFSLEHSVQFGRVGLGFAIELTSA</sequence>
<evidence type="ECO:0000256" key="2">
    <source>
        <dbReference type="ARBA" id="ARBA00022438"/>
    </source>
</evidence>
<feature type="chain" id="PRO_5023152918" description="Peptide hydrolase" evidence="9">
    <location>
        <begin position="19"/>
        <end position="374"/>
    </location>
</feature>
<dbReference type="GO" id="GO:0004177">
    <property type="term" value="F:aminopeptidase activity"/>
    <property type="evidence" value="ECO:0007669"/>
    <property type="project" value="UniProtKB-KW"/>
</dbReference>
<dbReference type="EC" id="3.4.-.-" evidence="9"/>
<name>A0A5C3R2P4_9AGAR</name>
<dbReference type="EMBL" id="ML178817">
    <property type="protein sequence ID" value="TFL05014.1"/>
    <property type="molecule type" value="Genomic_DNA"/>
</dbReference>
<reference evidence="11 12" key="1">
    <citation type="journal article" date="2019" name="Nat. Ecol. Evol.">
        <title>Megaphylogeny resolves global patterns of mushroom evolution.</title>
        <authorList>
            <person name="Varga T."/>
            <person name="Krizsan K."/>
            <person name="Foldi C."/>
            <person name="Dima B."/>
            <person name="Sanchez-Garcia M."/>
            <person name="Sanchez-Ramirez S."/>
            <person name="Szollosi G.J."/>
            <person name="Szarkandi J.G."/>
            <person name="Papp V."/>
            <person name="Albert L."/>
            <person name="Andreopoulos W."/>
            <person name="Angelini C."/>
            <person name="Antonin V."/>
            <person name="Barry K.W."/>
            <person name="Bougher N.L."/>
            <person name="Buchanan P."/>
            <person name="Buyck B."/>
            <person name="Bense V."/>
            <person name="Catcheside P."/>
            <person name="Chovatia M."/>
            <person name="Cooper J."/>
            <person name="Damon W."/>
            <person name="Desjardin D."/>
            <person name="Finy P."/>
            <person name="Geml J."/>
            <person name="Haridas S."/>
            <person name="Hughes K."/>
            <person name="Justo A."/>
            <person name="Karasinski D."/>
            <person name="Kautmanova I."/>
            <person name="Kiss B."/>
            <person name="Kocsube S."/>
            <person name="Kotiranta H."/>
            <person name="LaButti K.M."/>
            <person name="Lechner B.E."/>
            <person name="Liimatainen K."/>
            <person name="Lipzen A."/>
            <person name="Lukacs Z."/>
            <person name="Mihaltcheva S."/>
            <person name="Morgado L.N."/>
            <person name="Niskanen T."/>
            <person name="Noordeloos M.E."/>
            <person name="Ohm R.A."/>
            <person name="Ortiz-Santana B."/>
            <person name="Ovrebo C."/>
            <person name="Racz N."/>
            <person name="Riley R."/>
            <person name="Savchenko A."/>
            <person name="Shiryaev A."/>
            <person name="Soop K."/>
            <person name="Spirin V."/>
            <person name="Szebenyi C."/>
            <person name="Tomsovsky M."/>
            <person name="Tulloss R.E."/>
            <person name="Uehling J."/>
            <person name="Grigoriev I.V."/>
            <person name="Vagvolgyi C."/>
            <person name="Papp T."/>
            <person name="Martin F.M."/>
            <person name="Miettinen O."/>
            <person name="Hibbett D.S."/>
            <person name="Nagy L.G."/>
        </authorList>
    </citation>
    <scope>NUCLEOTIDE SEQUENCE [LARGE SCALE GENOMIC DNA]</scope>
    <source>
        <strain evidence="11 12">CBS 309.79</strain>
    </source>
</reference>
<evidence type="ECO:0000256" key="1">
    <source>
        <dbReference type="ARBA" id="ARBA00001947"/>
    </source>
</evidence>
<dbReference type="Gene3D" id="3.40.630.10">
    <property type="entry name" value="Zn peptidases"/>
    <property type="match status" value="1"/>
</dbReference>
<keyword evidence="4 9" id="KW-0479">Metal-binding</keyword>
<dbReference type="SUPFAM" id="SSF53187">
    <property type="entry name" value="Zn-dependent exopeptidases"/>
    <property type="match status" value="1"/>
</dbReference>
<dbReference type="GO" id="GO:0046872">
    <property type="term" value="F:metal ion binding"/>
    <property type="evidence" value="ECO:0007669"/>
    <property type="project" value="UniProtKB-KW"/>
</dbReference>
<evidence type="ECO:0000313" key="11">
    <source>
        <dbReference type="EMBL" id="TFL05014.1"/>
    </source>
</evidence>
<dbReference type="CDD" id="cd03879">
    <property type="entry name" value="M28_AAP"/>
    <property type="match status" value="1"/>
</dbReference>
<dbReference type="Proteomes" id="UP000305067">
    <property type="component" value="Unassembled WGS sequence"/>
</dbReference>
<dbReference type="STRING" id="1884261.A0A5C3R2P4"/>
<dbReference type="InterPro" id="IPR045175">
    <property type="entry name" value="M28_fam"/>
</dbReference>
<dbReference type="InterPro" id="IPR007484">
    <property type="entry name" value="Peptidase_M28"/>
</dbReference>
<accession>A0A5C3R2P4</accession>
<keyword evidence="7 9" id="KW-0862">Zinc</keyword>
<evidence type="ECO:0000256" key="8">
    <source>
        <dbReference type="ARBA" id="ARBA00043962"/>
    </source>
</evidence>
<comment type="cofactor">
    <cofactor evidence="1">
        <name>Zn(2+)</name>
        <dbReference type="ChEBI" id="CHEBI:29105"/>
    </cofactor>
</comment>
<evidence type="ECO:0000256" key="7">
    <source>
        <dbReference type="ARBA" id="ARBA00022833"/>
    </source>
</evidence>
<dbReference type="OrthoDB" id="2214at2759"/>
<keyword evidence="12" id="KW-1185">Reference proteome</keyword>
<dbReference type="GO" id="GO:0008235">
    <property type="term" value="F:metalloexopeptidase activity"/>
    <property type="evidence" value="ECO:0007669"/>
    <property type="project" value="InterPro"/>
</dbReference>
<evidence type="ECO:0000256" key="9">
    <source>
        <dbReference type="RuleBase" id="RU361240"/>
    </source>
</evidence>
<keyword evidence="6 9" id="KW-0378">Hydrolase</keyword>
<keyword evidence="2 11" id="KW-0031">Aminopeptidase</keyword>
<evidence type="ECO:0000256" key="4">
    <source>
        <dbReference type="ARBA" id="ARBA00022723"/>
    </source>
</evidence>
<dbReference type="PROSITE" id="PS00018">
    <property type="entry name" value="EF_HAND_1"/>
    <property type="match status" value="1"/>
</dbReference>
<keyword evidence="5 9" id="KW-0732">Signal</keyword>
<evidence type="ECO:0000313" key="12">
    <source>
        <dbReference type="Proteomes" id="UP000305067"/>
    </source>
</evidence>
<organism evidence="11 12">
    <name type="scientific">Pterulicium gracile</name>
    <dbReference type="NCBI Taxonomy" id="1884261"/>
    <lineage>
        <taxon>Eukaryota</taxon>
        <taxon>Fungi</taxon>
        <taxon>Dikarya</taxon>
        <taxon>Basidiomycota</taxon>
        <taxon>Agaricomycotina</taxon>
        <taxon>Agaricomycetes</taxon>
        <taxon>Agaricomycetidae</taxon>
        <taxon>Agaricales</taxon>
        <taxon>Pleurotineae</taxon>
        <taxon>Pterulaceae</taxon>
        <taxon>Pterulicium</taxon>
    </lineage>
</organism>
<dbReference type="Pfam" id="PF04389">
    <property type="entry name" value="Peptidase_M28"/>
    <property type="match status" value="1"/>
</dbReference>